<dbReference type="HAMAP" id="MF_00074">
    <property type="entry name" value="16SrRNA_methyltr_G"/>
    <property type="match status" value="1"/>
</dbReference>
<dbReference type="InterPro" id="IPR029063">
    <property type="entry name" value="SAM-dependent_MTases_sf"/>
</dbReference>
<dbReference type="EMBL" id="CAEZUW010000114">
    <property type="protein sequence ID" value="CAB4616709.1"/>
    <property type="molecule type" value="Genomic_DNA"/>
</dbReference>
<dbReference type="CDD" id="cd02440">
    <property type="entry name" value="AdoMet_MTases"/>
    <property type="match status" value="1"/>
</dbReference>
<protein>
    <submittedName>
        <fullName evidence="4">Unannotated protein</fullName>
    </submittedName>
</protein>
<dbReference type="Pfam" id="PF02527">
    <property type="entry name" value="GidB"/>
    <property type="match status" value="1"/>
</dbReference>
<proteinExistence type="inferred from homology"/>
<accession>A0A6J6BDX9</accession>
<dbReference type="GO" id="GO:0005829">
    <property type="term" value="C:cytosol"/>
    <property type="evidence" value="ECO:0007669"/>
    <property type="project" value="TreeGrafter"/>
</dbReference>
<evidence type="ECO:0000313" key="5">
    <source>
        <dbReference type="EMBL" id="CAB4616709.1"/>
    </source>
</evidence>
<evidence type="ECO:0000256" key="2">
    <source>
        <dbReference type="ARBA" id="ARBA00022552"/>
    </source>
</evidence>
<gene>
    <name evidence="4" type="ORF">UFOPK1410_00508</name>
    <name evidence="5" type="ORF">UFOPK1855_00727</name>
</gene>
<evidence type="ECO:0000256" key="1">
    <source>
        <dbReference type="ARBA" id="ARBA00022490"/>
    </source>
</evidence>
<keyword evidence="2" id="KW-0698">rRNA processing</keyword>
<evidence type="ECO:0000256" key="3">
    <source>
        <dbReference type="ARBA" id="ARBA00022679"/>
    </source>
</evidence>
<organism evidence="4">
    <name type="scientific">freshwater metagenome</name>
    <dbReference type="NCBI Taxonomy" id="449393"/>
    <lineage>
        <taxon>unclassified sequences</taxon>
        <taxon>metagenomes</taxon>
        <taxon>ecological metagenomes</taxon>
    </lineage>
</organism>
<dbReference type="InterPro" id="IPR003682">
    <property type="entry name" value="rRNA_ssu_MeTfrase_G"/>
</dbReference>
<dbReference type="PIRSF" id="PIRSF003078">
    <property type="entry name" value="GidB"/>
    <property type="match status" value="1"/>
</dbReference>
<keyword evidence="1" id="KW-0963">Cytoplasm</keyword>
<evidence type="ECO:0000313" key="4">
    <source>
        <dbReference type="EMBL" id="CAB4536884.1"/>
    </source>
</evidence>
<dbReference type="PANTHER" id="PTHR31760">
    <property type="entry name" value="S-ADENOSYL-L-METHIONINE-DEPENDENT METHYLTRANSFERASES SUPERFAMILY PROTEIN"/>
    <property type="match status" value="1"/>
</dbReference>
<dbReference type="Gene3D" id="3.40.50.150">
    <property type="entry name" value="Vaccinia Virus protein VP39"/>
    <property type="match status" value="1"/>
</dbReference>
<dbReference type="GO" id="GO:0070043">
    <property type="term" value="F:rRNA (guanine-N7-)-methyltransferase activity"/>
    <property type="evidence" value="ECO:0007669"/>
    <property type="project" value="TreeGrafter"/>
</dbReference>
<name>A0A6J6BDX9_9ZZZZ</name>
<dbReference type="AlphaFoldDB" id="A0A6J6BDX9"/>
<sequence length="218" mass="23508">MDTPQQSHSEESFEPELEPQVATDIFGDRLPLARAYAAALVRDSDLLGLLGPREMPKLWTRHILNSAVVAELVSAGKTVADVGSGAGLPGIPMAIAQPDAHFTLIEPMERRSDWLRQIASELGLTNVSVLRARAEEVGEAFDLVTARAVSALPKLLRLTVPITNHGGKVLALKGSKALEEIEEAKKLAKKLKIAGFEVIHTGRQFLAEPTLVVVTTLI</sequence>
<reference evidence="4" key="1">
    <citation type="submission" date="2020-05" db="EMBL/GenBank/DDBJ databases">
        <authorList>
            <person name="Chiriac C."/>
            <person name="Salcher M."/>
            <person name="Ghai R."/>
            <person name="Kavagutti S V."/>
        </authorList>
    </citation>
    <scope>NUCLEOTIDE SEQUENCE</scope>
</reference>
<keyword evidence="3" id="KW-0808">Transferase</keyword>
<dbReference type="PANTHER" id="PTHR31760:SF0">
    <property type="entry name" value="S-ADENOSYL-L-METHIONINE-DEPENDENT METHYLTRANSFERASES SUPERFAMILY PROTEIN"/>
    <property type="match status" value="1"/>
</dbReference>
<dbReference type="SUPFAM" id="SSF53335">
    <property type="entry name" value="S-adenosyl-L-methionine-dependent methyltransferases"/>
    <property type="match status" value="1"/>
</dbReference>
<dbReference type="EMBL" id="CAEZSH010000047">
    <property type="protein sequence ID" value="CAB4536884.1"/>
    <property type="molecule type" value="Genomic_DNA"/>
</dbReference>
<dbReference type="NCBIfam" id="TIGR00138">
    <property type="entry name" value="rsmG_gidB"/>
    <property type="match status" value="1"/>
</dbReference>